<evidence type="ECO:0000259" key="3">
    <source>
        <dbReference type="Pfam" id="PF20732"/>
    </source>
</evidence>
<feature type="compositionally biased region" description="Gly residues" evidence="1">
    <location>
        <begin position="370"/>
        <end position="382"/>
    </location>
</feature>
<sequence length="432" mass="44946">MTSRPHPVVRTGVVRTGVVRTGADRLVADPTLVGGTRWGLVTNDTAVTADLRLTSTALQDAGAPLVALFGPEHGLRGAAQAGASDDLGLDEATGLPVYDTYLVADAALDALLLASGIDTLLVDLPDIGVRYYTFVWTLVDCLRSAARVGIDVVVLDRPNPLGGLAVEGPDLDPAFASFVGRVPVPQRHGLTAGELALAVRADDAAAGLPTGPVRVVELEGWTRDMLCAATGLPWVMPSPNMPTPETALVYAGTGIVEGTTLSEGRGTTRPFEIVGAPWVDARLAPALTALGLPGVLFRPTTFTPTFHAFAGELVRGVQVHVSDPVAFEPVRTGVLLVETVARLYPEDFGWRLPEPAEPAVQDGSSQDGSAGPGREGPSGTGAAGPSEVLPGRRPFVDLLWGSDALRTTVDAGVPVSTLLAPRSHRPDAVLLY</sequence>
<dbReference type="PANTHER" id="PTHR42915">
    <property type="entry name" value="HYPOTHETICAL 460 KDA PROTEIN IN FEUA-SIGW INTERGENIC REGION [PRECURSOR]"/>
    <property type="match status" value="1"/>
</dbReference>
<name>A0AAF0Z7P2_9MICO</name>
<dbReference type="PIRSF" id="PIRSF016719">
    <property type="entry name" value="UCP016719"/>
    <property type="match status" value="1"/>
</dbReference>
<dbReference type="AlphaFoldDB" id="A0AAF0Z7P2"/>
<dbReference type="KEGG" id="sbil:SANBI_002949"/>
<dbReference type="GO" id="GO:0033922">
    <property type="term" value="F:peptidoglycan beta-N-acetylmuramidase activity"/>
    <property type="evidence" value="ECO:0007669"/>
    <property type="project" value="InterPro"/>
</dbReference>
<dbReference type="InterPro" id="IPR048503">
    <property type="entry name" value="NamZ_C"/>
</dbReference>
<feature type="domain" description="Peptidoglycan beta-N-acetylmuramidase NamZ C-terminal" evidence="3">
    <location>
        <begin position="248"/>
        <end position="418"/>
    </location>
</feature>
<dbReference type="Pfam" id="PF20732">
    <property type="entry name" value="NamZ_C"/>
    <property type="match status" value="1"/>
</dbReference>
<accession>A0AAF0Z7P2</accession>
<evidence type="ECO:0000259" key="2">
    <source>
        <dbReference type="Pfam" id="PF07075"/>
    </source>
</evidence>
<organism evidence="4 5">
    <name type="scientific">Sanguibacter biliveldensis</name>
    <dbReference type="NCBI Taxonomy" id="3030830"/>
    <lineage>
        <taxon>Bacteria</taxon>
        <taxon>Bacillati</taxon>
        <taxon>Actinomycetota</taxon>
        <taxon>Actinomycetes</taxon>
        <taxon>Micrococcales</taxon>
        <taxon>Sanguibacteraceae</taxon>
        <taxon>Sanguibacter</taxon>
    </lineage>
</organism>
<evidence type="ECO:0000256" key="1">
    <source>
        <dbReference type="SAM" id="MobiDB-lite"/>
    </source>
</evidence>
<protein>
    <submittedName>
        <fullName evidence="4">DUF1343 domain-containing protein</fullName>
    </submittedName>
</protein>
<dbReference type="Gene3D" id="3.90.1150.140">
    <property type="match status" value="1"/>
</dbReference>
<feature type="domain" description="Peptidoglycan beta-N-acetylmuramidase NamZ N-terminal" evidence="2">
    <location>
        <begin position="39"/>
        <end position="244"/>
    </location>
</feature>
<keyword evidence="5" id="KW-1185">Reference proteome</keyword>
<proteinExistence type="predicted"/>
<evidence type="ECO:0000313" key="5">
    <source>
        <dbReference type="Proteomes" id="UP001304340"/>
    </source>
</evidence>
<reference evidence="5" key="1">
    <citation type="submission" date="2023-11" db="EMBL/GenBank/DDBJ databases">
        <authorList>
            <person name="Helweg L.P."/>
            <person name="Kiel A."/>
            <person name="Hitz F."/>
            <person name="Ruckert-Reed C."/>
            <person name="Busche T."/>
            <person name="Kaltschmidt B."/>
            <person name="Kaltschmidt C."/>
        </authorList>
    </citation>
    <scope>NUCLEOTIDE SEQUENCE [LARGE SCALE GENOMIC DNA]</scope>
    <source>
        <strain evidence="5">4.1</strain>
    </source>
</reference>
<evidence type="ECO:0000313" key="4">
    <source>
        <dbReference type="EMBL" id="WPF81643.1"/>
    </source>
</evidence>
<dbReference type="Pfam" id="PF07075">
    <property type="entry name" value="NamZ_N"/>
    <property type="match status" value="1"/>
</dbReference>
<dbReference type="Gene3D" id="3.40.50.12170">
    <property type="entry name" value="Uncharacterised protein PF07075, DUF1343"/>
    <property type="match status" value="1"/>
</dbReference>
<dbReference type="RefSeq" id="WP_319156339.1">
    <property type="nucleotide sequence ID" value="NZ_CP138359.1"/>
</dbReference>
<feature type="region of interest" description="Disordered" evidence="1">
    <location>
        <begin position="354"/>
        <end position="389"/>
    </location>
</feature>
<gene>
    <name evidence="4" type="ORF">SANBI_002949</name>
</gene>
<dbReference type="EMBL" id="CP138359">
    <property type="protein sequence ID" value="WPF81643.1"/>
    <property type="molecule type" value="Genomic_DNA"/>
</dbReference>
<dbReference type="Proteomes" id="UP001304340">
    <property type="component" value="Chromosome"/>
</dbReference>
<dbReference type="InterPro" id="IPR008302">
    <property type="entry name" value="NamZ"/>
</dbReference>
<dbReference type="PANTHER" id="PTHR42915:SF1">
    <property type="entry name" value="PEPTIDOGLYCAN BETA-N-ACETYLMURAMIDASE NAMZ"/>
    <property type="match status" value="1"/>
</dbReference>
<dbReference type="InterPro" id="IPR048502">
    <property type="entry name" value="NamZ_N"/>
</dbReference>